<keyword evidence="5" id="KW-0808">Transferase</keyword>
<proteinExistence type="inferred from homology"/>
<feature type="domain" description="Cytidyltransferase-like" evidence="4">
    <location>
        <begin position="5"/>
        <end position="125"/>
    </location>
</feature>
<reference evidence="5 6" key="1">
    <citation type="submission" date="2007-03" db="EMBL/GenBank/DDBJ databases">
        <authorList>
            <person name="Fulton L."/>
            <person name="Clifton S."/>
            <person name="Fulton B."/>
            <person name="Xu J."/>
            <person name="Minx P."/>
            <person name="Pepin K.H."/>
            <person name="Johnson M."/>
            <person name="Thiruvilangam P."/>
            <person name="Bhonagiri V."/>
            <person name="Nash W.E."/>
            <person name="Mardis E.R."/>
            <person name="Wilson R.K."/>
        </authorList>
    </citation>
    <scope>NUCLEOTIDE SEQUENCE [LARGE SCALE GENOMIC DNA]</scope>
    <source>
        <strain evidence="5 6">DSM 13814</strain>
    </source>
</reference>
<dbReference type="SUPFAM" id="SSF52374">
    <property type="entry name" value="Nucleotidylyl transferase"/>
    <property type="match status" value="1"/>
</dbReference>
<gene>
    <name evidence="5" type="ORF">DORLON_01721</name>
</gene>
<dbReference type="Pfam" id="PF01467">
    <property type="entry name" value="CTP_transf_like"/>
    <property type="match status" value="1"/>
</dbReference>
<evidence type="ECO:0000259" key="3">
    <source>
        <dbReference type="Pfam" id="PF01408"/>
    </source>
</evidence>
<dbReference type="InterPro" id="IPR050984">
    <property type="entry name" value="Gfo/Idh/MocA_domain"/>
</dbReference>
<dbReference type="InterPro" id="IPR036291">
    <property type="entry name" value="NAD(P)-bd_dom_sf"/>
</dbReference>
<organism evidence="5 6">
    <name type="scientific">Dorea longicatena DSM 13814</name>
    <dbReference type="NCBI Taxonomy" id="411462"/>
    <lineage>
        <taxon>Bacteria</taxon>
        <taxon>Bacillati</taxon>
        <taxon>Bacillota</taxon>
        <taxon>Clostridia</taxon>
        <taxon>Lachnospirales</taxon>
        <taxon>Lachnospiraceae</taxon>
        <taxon>Dorea</taxon>
    </lineage>
</organism>
<dbReference type="Gene3D" id="3.40.50.620">
    <property type="entry name" value="HUPs"/>
    <property type="match status" value="1"/>
</dbReference>
<dbReference type="GO" id="GO:0016779">
    <property type="term" value="F:nucleotidyltransferase activity"/>
    <property type="evidence" value="ECO:0007669"/>
    <property type="project" value="UniProtKB-KW"/>
</dbReference>
<reference evidence="5 6" key="2">
    <citation type="submission" date="2007-04" db="EMBL/GenBank/DDBJ databases">
        <title>Draft genome sequence of Dorea longicatena (DSM 13814).</title>
        <authorList>
            <person name="Sudarsanam P."/>
            <person name="Ley R."/>
            <person name="Guruge J."/>
            <person name="Turnbaugh P.J."/>
            <person name="Mahowald M."/>
            <person name="Liep D."/>
            <person name="Gordon J."/>
        </authorList>
    </citation>
    <scope>NUCLEOTIDE SEQUENCE [LARGE SCALE GENOMIC DNA]</scope>
    <source>
        <strain evidence="5 6">DSM 13814</strain>
    </source>
</reference>
<dbReference type="SUPFAM" id="SSF51735">
    <property type="entry name" value="NAD(P)-binding Rossmann-fold domains"/>
    <property type="match status" value="1"/>
</dbReference>
<dbReference type="NCBIfam" id="TIGR00125">
    <property type="entry name" value="cyt_tran_rel"/>
    <property type="match status" value="1"/>
</dbReference>
<evidence type="ECO:0000259" key="4">
    <source>
        <dbReference type="Pfam" id="PF01467"/>
    </source>
</evidence>
<dbReference type="AlphaFoldDB" id="A6BHE5"/>
<dbReference type="GO" id="GO:0016491">
    <property type="term" value="F:oxidoreductase activity"/>
    <property type="evidence" value="ECO:0007669"/>
    <property type="project" value="UniProtKB-KW"/>
</dbReference>
<comment type="caution">
    <text evidence="5">The sequence shown here is derived from an EMBL/GenBank/DDBJ whole genome shotgun (WGS) entry which is preliminary data.</text>
</comment>
<comment type="similarity">
    <text evidence="1">Belongs to the Gfo/Idh/MocA family.</text>
</comment>
<dbReference type="GeneID" id="93136351"/>
<dbReference type="InterPro" id="IPR014729">
    <property type="entry name" value="Rossmann-like_a/b/a_fold"/>
</dbReference>
<dbReference type="InterPro" id="IPR000683">
    <property type="entry name" value="Gfo/Idh/MocA-like_OxRdtase_N"/>
</dbReference>
<dbReference type="InterPro" id="IPR004821">
    <property type="entry name" value="Cyt_trans-like"/>
</dbReference>
<keyword evidence="5" id="KW-0548">Nucleotidyltransferase</keyword>
<dbReference type="Pfam" id="PF01408">
    <property type="entry name" value="GFO_IDH_MocA"/>
    <property type="match status" value="1"/>
</dbReference>
<keyword evidence="2" id="KW-0560">Oxidoreductase</keyword>
<dbReference type="EMBL" id="AAXB02000008">
    <property type="protein sequence ID" value="EDM62905.1"/>
    <property type="molecule type" value="Genomic_DNA"/>
</dbReference>
<dbReference type="SUPFAM" id="SSF55347">
    <property type="entry name" value="Glyceraldehyde-3-phosphate dehydrogenase-like, C-terminal domain"/>
    <property type="match status" value="1"/>
</dbReference>
<evidence type="ECO:0000313" key="5">
    <source>
        <dbReference type="EMBL" id="EDM62905.1"/>
    </source>
</evidence>
<dbReference type="Gene3D" id="3.40.50.720">
    <property type="entry name" value="NAD(P)-binding Rossmann-like Domain"/>
    <property type="match status" value="1"/>
</dbReference>
<dbReference type="PANTHER" id="PTHR22604">
    <property type="entry name" value="OXIDOREDUCTASES"/>
    <property type="match status" value="1"/>
</dbReference>
<dbReference type="PANTHER" id="PTHR22604:SF105">
    <property type="entry name" value="TRANS-1,2-DIHYDROBENZENE-1,2-DIOL DEHYDROGENASE"/>
    <property type="match status" value="1"/>
</dbReference>
<evidence type="ECO:0000256" key="1">
    <source>
        <dbReference type="ARBA" id="ARBA00010928"/>
    </source>
</evidence>
<feature type="domain" description="Gfo/Idh/MocA-like oxidoreductase N-terminal" evidence="3">
    <location>
        <begin position="152"/>
        <end position="241"/>
    </location>
</feature>
<dbReference type="GO" id="GO:0000166">
    <property type="term" value="F:nucleotide binding"/>
    <property type="evidence" value="ECO:0007669"/>
    <property type="project" value="InterPro"/>
</dbReference>
<accession>A6BHE5</accession>
<dbReference type="RefSeq" id="WP_006428599.1">
    <property type="nucleotide sequence ID" value="NZ_DS264416.1"/>
</dbReference>
<name>A6BHE5_9FIRM</name>
<dbReference type="Gene3D" id="3.30.360.10">
    <property type="entry name" value="Dihydrodipicolinate Reductase, domain 2"/>
    <property type="match status" value="1"/>
</dbReference>
<protein>
    <submittedName>
        <fullName evidence="5">Putative glycerol-3-phosphate cytidylyltransferase</fullName>
    </submittedName>
</protein>
<sequence>MKKVITYGTYDLLHYGHIRLLERAKALGDYLIVGVTADDFDKNRGKINVQQSLMERVEAVRNTGLADEIIIEEYEGQKIDDIQKYNVDIFTVGDDWVGKFDYLGEYCKVVYLERTKGVSSSELRQEKRSLRLGLVGESTILKKIAKESTFVNGLVISGAFSEEKDALKNILEGIPVFEKYEDLLQKSDAIYLITSPAHHYEDIKLALKMKKHVLCESPIALSEVQCQELFDLAKSNKCILMDAIKTAYSTAYHRMLLLVKTGVIGKPKCIDATCTSIKEFDQKDPRKAKYAWNSISAWGPTAMLPVFQVFGTEYESKQILTCIESEEYHYDSFSKIDFRYKGAVASIKVGQGVKSEGELVISGTKGYIYVPAPWWKTEYFEVRFEQPENNRRYFFQLDGEGIRYELVAFVRAIELGTSLTNVEKTISCAIGKIMEKFMDGEVFRIK</sequence>
<dbReference type="Proteomes" id="UP000004016">
    <property type="component" value="Unassembled WGS sequence"/>
</dbReference>
<dbReference type="eggNOG" id="COG0673">
    <property type="taxonomic scope" value="Bacteria"/>
</dbReference>
<evidence type="ECO:0000256" key="2">
    <source>
        <dbReference type="ARBA" id="ARBA00023002"/>
    </source>
</evidence>
<evidence type="ECO:0000313" key="6">
    <source>
        <dbReference type="Proteomes" id="UP000004016"/>
    </source>
</evidence>
<dbReference type="HOGENOM" id="CLU_023194_7_2_9"/>
<dbReference type="eggNOG" id="COG0615">
    <property type="taxonomic scope" value="Bacteria"/>
</dbReference>